<dbReference type="Proteomes" id="UP000287177">
    <property type="component" value="Unassembled WGS sequence"/>
</dbReference>
<evidence type="ECO:0000256" key="3">
    <source>
        <dbReference type="ARBA" id="ARBA00022692"/>
    </source>
</evidence>
<evidence type="ECO:0000256" key="1">
    <source>
        <dbReference type="ARBA" id="ARBA00004651"/>
    </source>
</evidence>
<evidence type="ECO:0000256" key="6">
    <source>
        <dbReference type="SAM" id="Phobius"/>
    </source>
</evidence>
<accession>A0A439DRL0</accession>
<keyword evidence="2" id="KW-1003">Cell membrane</keyword>
<name>A0A439DRL0_9MYCO</name>
<dbReference type="InterPro" id="IPR005171">
    <property type="entry name" value="Cyt_c_oxidase_su4_prok"/>
</dbReference>
<evidence type="ECO:0000256" key="2">
    <source>
        <dbReference type="ARBA" id="ARBA00022475"/>
    </source>
</evidence>
<keyword evidence="3 6" id="KW-0812">Transmembrane</keyword>
<evidence type="ECO:0000256" key="4">
    <source>
        <dbReference type="ARBA" id="ARBA00022989"/>
    </source>
</evidence>
<evidence type="ECO:0008006" key="9">
    <source>
        <dbReference type="Google" id="ProtNLM"/>
    </source>
</evidence>
<feature type="transmembrane region" description="Helical" evidence="6">
    <location>
        <begin position="7"/>
        <end position="26"/>
    </location>
</feature>
<evidence type="ECO:0000313" key="8">
    <source>
        <dbReference type="Proteomes" id="UP000287177"/>
    </source>
</evidence>
<dbReference type="Pfam" id="PF03626">
    <property type="entry name" value="COX4_pro"/>
    <property type="match status" value="1"/>
</dbReference>
<dbReference type="GO" id="GO:0005886">
    <property type="term" value="C:plasma membrane"/>
    <property type="evidence" value="ECO:0007669"/>
    <property type="project" value="UniProtKB-SubCell"/>
</dbReference>
<protein>
    <recommendedName>
        <fullName evidence="9">Prokaryotic cytochrome C oxidase subunit IV family protein</fullName>
    </recommendedName>
</protein>
<keyword evidence="4 6" id="KW-1133">Transmembrane helix</keyword>
<evidence type="ECO:0000313" key="7">
    <source>
        <dbReference type="EMBL" id="RWA18785.1"/>
    </source>
</evidence>
<keyword evidence="8" id="KW-1185">Reference proteome</keyword>
<comment type="subcellular location">
    <subcellularLocation>
        <location evidence="1">Cell membrane</location>
        <topology evidence="1">Multi-pass membrane protein</topology>
    </subcellularLocation>
</comment>
<feature type="transmembrane region" description="Helical" evidence="6">
    <location>
        <begin position="68"/>
        <end position="86"/>
    </location>
</feature>
<proteinExistence type="predicted"/>
<gene>
    <name evidence="7" type="ORF">MELE44368_03895</name>
</gene>
<dbReference type="RefSeq" id="WP_128109447.1">
    <property type="nucleotide sequence ID" value="NZ_ATDN01000023.1"/>
</dbReference>
<dbReference type="AlphaFoldDB" id="A0A439DRL0"/>
<evidence type="ECO:0000256" key="5">
    <source>
        <dbReference type="ARBA" id="ARBA00023136"/>
    </source>
</evidence>
<dbReference type="EMBL" id="ATDN01000023">
    <property type="protein sequence ID" value="RWA18785.1"/>
    <property type="molecule type" value="Genomic_DNA"/>
</dbReference>
<feature type="transmembrane region" description="Helical" evidence="6">
    <location>
        <begin position="38"/>
        <end position="56"/>
    </location>
</feature>
<organism evidence="7 8">
    <name type="scientific">Mycolicibacterium elephantis DSM 44368</name>
    <dbReference type="NCBI Taxonomy" id="1335622"/>
    <lineage>
        <taxon>Bacteria</taxon>
        <taxon>Bacillati</taxon>
        <taxon>Actinomycetota</taxon>
        <taxon>Actinomycetes</taxon>
        <taxon>Mycobacteriales</taxon>
        <taxon>Mycobacteriaceae</taxon>
        <taxon>Mycolicibacterium</taxon>
    </lineage>
</organism>
<sequence length="87" mass="9328">MTADKRWVGVVYGVLVVLTVGALAFTSGTVHEILSPRVAAAGAAALAFVKAWLVAMDFMELRGTALRRWAGAWFLVVGLLCIVLILR</sequence>
<comment type="caution">
    <text evidence="7">The sequence shown here is derived from an EMBL/GenBank/DDBJ whole genome shotgun (WGS) entry which is preliminary data.</text>
</comment>
<keyword evidence="5 6" id="KW-0472">Membrane</keyword>
<reference evidence="7 8" key="1">
    <citation type="submission" date="2013-06" db="EMBL/GenBank/DDBJ databases">
        <title>The draft sequence of the Mycobacterium elephantis genome.</title>
        <authorList>
            <person name="Pettersson F.B."/>
            <person name="Das S."/>
            <person name="Dasgupta S."/>
            <person name="Bhattacharya A."/>
            <person name="Kirsebom L.A."/>
        </authorList>
    </citation>
    <scope>NUCLEOTIDE SEQUENCE [LARGE SCALE GENOMIC DNA]</scope>
    <source>
        <strain evidence="7 8">DSM 44368</strain>
    </source>
</reference>